<evidence type="ECO:0000313" key="5">
    <source>
        <dbReference type="EMBL" id="ANI84185.1"/>
    </source>
</evidence>
<feature type="transmembrane region" description="Helical" evidence="3">
    <location>
        <begin position="423"/>
        <end position="446"/>
    </location>
</feature>
<evidence type="ECO:0000313" key="6">
    <source>
        <dbReference type="Proteomes" id="UP000078227"/>
    </source>
</evidence>
<feature type="domain" description="J" evidence="4">
    <location>
        <begin position="4"/>
        <end position="69"/>
    </location>
</feature>
<dbReference type="PROSITE" id="PS50076">
    <property type="entry name" value="DNAJ_2"/>
    <property type="match status" value="1"/>
</dbReference>
<feature type="transmembrane region" description="Helical" evidence="3">
    <location>
        <begin position="339"/>
        <end position="360"/>
    </location>
</feature>
<evidence type="ECO:0000256" key="2">
    <source>
        <dbReference type="SAM" id="MobiDB-lite"/>
    </source>
</evidence>
<evidence type="ECO:0000256" key="1">
    <source>
        <dbReference type="ARBA" id="ARBA00023186"/>
    </source>
</evidence>
<feature type="region of interest" description="Disordered" evidence="2">
    <location>
        <begin position="58"/>
        <end position="78"/>
    </location>
</feature>
<dbReference type="SUPFAM" id="SSF46565">
    <property type="entry name" value="Chaperone J-domain"/>
    <property type="match status" value="1"/>
</dbReference>
<dbReference type="EMBL" id="CP014007">
    <property type="protein sequence ID" value="ANI84185.1"/>
    <property type="molecule type" value="Genomic_DNA"/>
</dbReference>
<proteinExistence type="predicted"/>
<keyword evidence="6" id="KW-1185">Reference proteome</keyword>
<organism evidence="5 6">
    <name type="scientific">Kosakonia oryzae</name>
    <dbReference type="NCBI Taxonomy" id="497725"/>
    <lineage>
        <taxon>Bacteria</taxon>
        <taxon>Pseudomonadati</taxon>
        <taxon>Pseudomonadota</taxon>
        <taxon>Gammaproteobacteria</taxon>
        <taxon>Enterobacterales</taxon>
        <taxon>Enterobacteriaceae</taxon>
        <taxon>Kosakonia</taxon>
    </lineage>
</organism>
<sequence>MAMTIWETLGIDATTDESAIRRAYARQLKLHRPDKDPQGYQQLREAFDLAKQYASNAAMWQDEEEDEPAADEADHSEVTLSSAQDYLRTLEGHHDIALQPDWQREALEDDAERFSVRLLTDEMPALKALREYLDHELPDALDARAVFSLALAQALSERKGITRSLVSEVSDIMGWELDGYRVRHIPHWVVEAIEQQVALSEAEEHWAYLARQSTNDRQAKLAWRLLSGEVKRVPWWAKLIPGFTQQLVNHVATIKYHYPQLLDRLNPELLEYISSPHFLLSWREVAALWFWGVAAWLQVRVAPAMAGQAAAIVGSLIVYLWVMPLLLAYYEQGKRSARAVLPLLWLLGWIMLAIPLFHLYEVVFSYPPVYKGVSRVMMLTAVLAYPAWWVISRNRHQWYAMPFKGVAFMFMLPVAFLQQFSPIITAVGVIILPALFTHVLRGLFFFY</sequence>
<dbReference type="Gene3D" id="1.10.287.110">
    <property type="entry name" value="DnaJ domain"/>
    <property type="match status" value="1"/>
</dbReference>
<accession>A0ABN4Q7J8</accession>
<name>A0ABN4Q7J8_9ENTR</name>
<gene>
    <name evidence="5" type="ORF">AWR26_19275</name>
</gene>
<keyword evidence="3" id="KW-1133">Transmembrane helix</keyword>
<dbReference type="InterPro" id="IPR001623">
    <property type="entry name" value="DnaJ_domain"/>
</dbReference>
<keyword evidence="1" id="KW-0143">Chaperone</keyword>
<protein>
    <submittedName>
        <fullName evidence="5">J domain-containing protein</fullName>
    </submittedName>
</protein>
<feature type="transmembrane region" description="Helical" evidence="3">
    <location>
        <begin position="305"/>
        <end position="327"/>
    </location>
</feature>
<evidence type="ECO:0000256" key="3">
    <source>
        <dbReference type="SAM" id="Phobius"/>
    </source>
</evidence>
<dbReference type="InterPro" id="IPR036869">
    <property type="entry name" value="J_dom_sf"/>
</dbReference>
<reference evidence="5 6" key="1">
    <citation type="submission" date="2021-03" db="EMBL/GenBank/DDBJ databases">
        <authorList>
            <person name="Li Y."/>
            <person name="Li S."/>
            <person name="Chen M."/>
            <person name="Peng G."/>
            <person name="Tan Z."/>
            <person name="An Q."/>
        </authorList>
    </citation>
    <scope>NUCLEOTIDE SEQUENCE [LARGE SCALE GENOMIC DNA]</scope>
    <source>
        <strain evidence="5 6">Ola 51</strain>
    </source>
</reference>
<feature type="transmembrane region" description="Helical" evidence="3">
    <location>
        <begin position="372"/>
        <end position="391"/>
    </location>
</feature>
<feature type="compositionally biased region" description="Acidic residues" evidence="2">
    <location>
        <begin position="61"/>
        <end position="71"/>
    </location>
</feature>
<keyword evidence="3" id="KW-0472">Membrane</keyword>
<dbReference type="RefSeq" id="WP_064568174.1">
    <property type="nucleotide sequence ID" value="NZ_CP014007.2"/>
</dbReference>
<dbReference type="Proteomes" id="UP000078227">
    <property type="component" value="Chromosome"/>
</dbReference>
<feature type="transmembrane region" description="Helical" evidence="3">
    <location>
        <begin position="398"/>
        <end position="417"/>
    </location>
</feature>
<keyword evidence="3" id="KW-0812">Transmembrane</keyword>
<evidence type="ECO:0000259" key="4">
    <source>
        <dbReference type="PROSITE" id="PS50076"/>
    </source>
</evidence>